<organism evidence="1 2">
    <name type="scientific">Actinocatenispora thailandica</name>
    <dbReference type="NCBI Taxonomy" id="227318"/>
    <lineage>
        <taxon>Bacteria</taxon>
        <taxon>Bacillati</taxon>
        <taxon>Actinomycetota</taxon>
        <taxon>Actinomycetes</taxon>
        <taxon>Micromonosporales</taxon>
        <taxon>Micromonosporaceae</taxon>
        <taxon>Actinocatenispora</taxon>
    </lineage>
</organism>
<sequence length="105" mass="11778">MYSQTNPVHQERWLPVEALEQNPQLLGDYPHRYVFVVTNSAHEMTDPTSRSRMVAARLFWAVEALEAQGWEPAAWDLDGATVGVVMRRVGGSGTSYQLDGASQWT</sequence>
<keyword evidence="2" id="KW-1185">Reference proteome</keyword>
<evidence type="ECO:0000313" key="2">
    <source>
        <dbReference type="Proteomes" id="UP000611640"/>
    </source>
</evidence>
<evidence type="ECO:0000313" key="1">
    <source>
        <dbReference type="EMBL" id="BCJ38147.1"/>
    </source>
</evidence>
<reference evidence="1 2" key="1">
    <citation type="submission" date="2020-08" db="EMBL/GenBank/DDBJ databases">
        <title>Whole genome shotgun sequence of Actinocatenispora thailandica NBRC 105041.</title>
        <authorList>
            <person name="Komaki H."/>
            <person name="Tamura T."/>
        </authorList>
    </citation>
    <scope>NUCLEOTIDE SEQUENCE [LARGE SCALE GENOMIC DNA]</scope>
    <source>
        <strain evidence="1 2">NBRC 105041</strain>
    </source>
</reference>
<accession>A0A7R7DVL2</accession>
<dbReference type="AlphaFoldDB" id="A0A7R7DVL2"/>
<gene>
    <name evidence="1" type="ORF">Athai_56500</name>
</gene>
<dbReference type="Proteomes" id="UP000611640">
    <property type="component" value="Chromosome"/>
</dbReference>
<dbReference type="RefSeq" id="WP_203964230.1">
    <property type="nucleotide sequence ID" value="NZ_AP023355.1"/>
</dbReference>
<name>A0A7R7DVL2_9ACTN</name>
<dbReference type="EMBL" id="AP023355">
    <property type="protein sequence ID" value="BCJ38147.1"/>
    <property type="molecule type" value="Genomic_DNA"/>
</dbReference>
<proteinExistence type="predicted"/>
<dbReference type="KEGG" id="atl:Athai_56500"/>
<protein>
    <submittedName>
        <fullName evidence="1">Uncharacterized protein</fullName>
    </submittedName>
</protein>